<dbReference type="GeneID" id="30170881"/>
<keyword evidence="1" id="KW-1133">Transmembrane helix</keyword>
<sequence>MSSSIDTISWWDVMGLSTETITWYSGIAIIIQSMIFSSILSKTVQYIDRFEKSKDNYKMMIGVIMEASLLCEYFIIKKHLKYKKLILFFNSGLLILTCSQTRIMIYKNKVDAANSIRYLILSDMTIMFFSGLFCFISGSYFIWRSYKMSNKNRWLLCCLSLGILAQMITTIIATSFGFSTPVFDDKFLSGFSTYMKKGHNLYKIWGGITLTMDLVLSIVLAFLIFWSKDGIYHYDHRKYHKYTSVTYETMLPPTVCVLILVSLGNLSGSPFTDMRRIFTVILPLLYWNSFLQTLVGRRHIRNIKESRRNDEITNGLINENNNGEILNESKGFSFKSNRDGPRIFVSPPRKL</sequence>
<dbReference type="KEGG" id="kpin:30170881"/>
<dbReference type="PANTHER" id="PTHR40465">
    <property type="entry name" value="CHROMOSOME 1, WHOLE GENOME SHOTGUN SEQUENCE"/>
    <property type="match status" value="1"/>
</dbReference>
<dbReference type="Proteomes" id="UP000094020">
    <property type="component" value="Chromosome 6"/>
</dbReference>
<evidence type="ECO:0000313" key="2">
    <source>
        <dbReference type="EMBL" id="WWC71020.1"/>
    </source>
</evidence>
<feature type="transmembrane region" description="Helical" evidence="1">
    <location>
        <begin position="85"/>
        <end position="106"/>
    </location>
</feature>
<feature type="transmembrane region" description="Helical" evidence="1">
    <location>
        <begin position="154"/>
        <end position="178"/>
    </location>
</feature>
<reference evidence="2" key="1">
    <citation type="submission" date="2013-07" db="EMBL/GenBank/DDBJ databases">
        <authorList>
            <consortium name="The Broad Institute Genome Sequencing Platform"/>
            <person name="Cuomo C."/>
            <person name="Litvintseva A."/>
            <person name="Chen Y."/>
            <person name="Heitman J."/>
            <person name="Sun S."/>
            <person name="Springer D."/>
            <person name="Dromer F."/>
            <person name="Young S.K."/>
            <person name="Zeng Q."/>
            <person name="Gargeya S."/>
            <person name="Fitzgerald M."/>
            <person name="Abouelleil A."/>
            <person name="Alvarado L."/>
            <person name="Berlin A.M."/>
            <person name="Chapman S.B."/>
            <person name="Dewar J."/>
            <person name="Goldberg J."/>
            <person name="Griggs A."/>
            <person name="Gujja S."/>
            <person name="Hansen M."/>
            <person name="Howarth C."/>
            <person name="Imamovic A."/>
            <person name="Larimer J."/>
            <person name="McCowan C."/>
            <person name="Murphy C."/>
            <person name="Pearson M."/>
            <person name="Priest M."/>
            <person name="Roberts A."/>
            <person name="Saif S."/>
            <person name="Shea T."/>
            <person name="Sykes S."/>
            <person name="Wortman J."/>
            <person name="Nusbaum C."/>
            <person name="Birren B."/>
        </authorList>
    </citation>
    <scope>NUCLEOTIDE SEQUENCE</scope>
    <source>
        <strain evidence="2">CBS 10737</strain>
    </source>
</reference>
<keyword evidence="1" id="KW-0472">Membrane</keyword>
<name>A0AAJ8L8E6_9TREE</name>
<evidence type="ECO:0000313" key="3">
    <source>
        <dbReference type="Proteomes" id="UP000094020"/>
    </source>
</evidence>
<dbReference type="EMBL" id="CP144524">
    <property type="protein sequence ID" value="WWC71020.1"/>
    <property type="molecule type" value="Genomic_DNA"/>
</dbReference>
<dbReference type="AlphaFoldDB" id="A0AAJ8L8E6"/>
<feature type="transmembrane region" description="Helical" evidence="1">
    <location>
        <begin position="204"/>
        <end position="226"/>
    </location>
</feature>
<keyword evidence="3" id="KW-1185">Reference proteome</keyword>
<dbReference type="RefSeq" id="XP_019013015.2">
    <property type="nucleotide sequence ID" value="XM_019154275.2"/>
</dbReference>
<proteinExistence type="predicted"/>
<feature type="transmembrane region" description="Helical" evidence="1">
    <location>
        <begin position="21"/>
        <end position="39"/>
    </location>
</feature>
<gene>
    <name evidence="2" type="ORF">I206_104973</name>
</gene>
<feature type="transmembrane region" description="Helical" evidence="1">
    <location>
        <begin position="247"/>
        <end position="265"/>
    </location>
</feature>
<accession>A0AAJ8L8E6</accession>
<feature type="transmembrane region" description="Helical" evidence="1">
    <location>
        <begin position="277"/>
        <end position="295"/>
    </location>
</feature>
<protein>
    <submittedName>
        <fullName evidence="2">Uncharacterized protein</fullName>
    </submittedName>
</protein>
<evidence type="ECO:0000256" key="1">
    <source>
        <dbReference type="SAM" id="Phobius"/>
    </source>
</evidence>
<keyword evidence="1" id="KW-0812">Transmembrane</keyword>
<reference evidence="2" key="2">
    <citation type="submission" date="2024-02" db="EMBL/GenBank/DDBJ databases">
        <title>Comparative genomics of Cryptococcus and Kwoniella reveals pathogenesis evolution and contrasting modes of karyotype evolution via chromosome fusion or intercentromeric recombination.</title>
        <authorList>
            <person name="Coelho M.A."/>
            <person name="David-Palma M."/>
            <person name="Shea T."/>
            <person name="Bowers K."/>
            <person name="McGinley-Smith S."/>
            <person name="Mohammad A.W."/>
            <person name="Gnirke A."/>
            <person name="Yurkov A.M."/>
            <person name="Nowrousian M."/>
            <person name="Sun S."/>
            <person name="Cuomo C.A."/>
            <person name="Heitman J."/>
        </authorList>
    </citation>
    <scope>NUCLEOTIDE SEQUENCE</scope>
    <source>
        <strain evidence="2">CBS 10737</strain>
    </source>
</reference>
<organism evidence="2 3">
    <name type="scientific">Kwoniella pini CBS 10737</name>
    <dbReference type="NCBI Taxonomy" id="1296096"/>
    <lineage>
        <taxon>Eukaryota</taxon>
        <taxon>Fungi</taxon>
        <taxon>Dikarya</taxon>
        <taxon>Basidiomycota</taxon>
        <taxon>Agaricomycotina</taxon>
        <taxon>Tremellomycetes</taxon>
        <taxon>Tremellales</taxon>
        <taxon>Cryptococcaceae</taxon>
        <taxon>Kwoniella</taxon>
    </lineage>
</organism>
<feature type="transmembrane region" description="Helical" evidence="1">
    <location>
        <begin position="118"/>
        <end position="142"/>
    </location>
</feature>
<dbReference type="PANTHER" id="PTHR40465:SF1">
    <property type="entry name" value="DUF6534 DOMAIN-CONTAINING PROTEIN"/>
    <property type="match status" value="1"/>
</dbReference>